<evidence type="ECO:0000313" key="7">
    <source>
        <dbReference type="EMBL" id="KAJ3425119.1"/>
    </source>
</evidence>
<evidence type="ECO:0000259" key="6">
    <source>
        <dbReference type="PROSITE" id="PS50222"/>
    </source>
</evidence>
<dbReference type="InterPro" id="IPR036872">
    <property type="entry name" value="CH_dom_sf"/>
</dbReference>
<dbReference type="PROSITE" id="PS00020">
    <property type="entry name" value="ACTININ_2"/>
    <property type="match status" value="1"/>
</dbReference>
<dbReference type="CDD" id="cd21295">
    <property type="entry name" value="CH_PLS_rpt2"/>
    <property type="match status" value="1"/>
</dbReference>
<dbReference type="InterPro" id="IPR011992">
    <property type="entry name" value="EF-hand-dom_pair"/>
</dbReference>
<protein>
    <submittedName>
        <fullName evidence="7">Plastin-3</fullName>
    </submittedName>
</protein>
<dbReference type="SUPFAM" id="SSF47473">
    <property type="entry name" value="EF-hand"/>
    <property type="match status" value="1"/>
</dbReference>
<dbReference type="InterPro" id="IPR039959">
    <property type="entry name" value="Fimbrin/Plastin"/>
</dbReference>
<dbReference type="Pfam" id="PF13499">
    <property type="entry name" value="EF-hand_7"/>
    <property type="match status" value="1"/>
</dbReference>
<dbReference type="PROSITE" id="PS50021">
    <property type="entry name" value="CH"/>
    <property type="match status" value="4"/>
</dbReference>
<evidence type="ECO:0000313" key="10">
    <source>
        <dbReference type="Proteomes" id="UP001150062"/>
    </source>
</evidence>
<dbReference type="GO" id="GO:0032432">
    <property type="term" value="C:actin filament bundle"/>
    <property type="evidence" value="ECO:0007669"/>
    <property type="project" value="TreeGrafter"/>
</dbReference>
<keyword evidence="10" id="KW-1185">Reference proteome</keyword>
<dbReference type="SUPFAM" id="SSF47576">
    <property type="entry name" value="Calponin-homology domain, CH-domain"/>
    <property type="match status" value="1"/>
</dbReference>
<dbReference type="InterPro" id="IPR001715">
    <property type="entry name" value="CH_dom"/>
</dbReference>
<dbReference type="PANTHER" id="PTHR19961:SF18">
    <property type="entry name" value="FI19014P1"/>
    <property type="match status" value="1"/>
</dbReference>
<feature type="domain" description="Calponin-homology (CH)" evidence="5">
    <location>
        <begin position="510"/>
        <end position="618"/>
    </location>
</feature>
<evidence type="ECO:0000256" key="4">
    <source>
        <dbReference type="ARBA" id="ARBA00023203"/>
    </source>
</evidence>
<keyword evidence="1" id="KW-0479">Metal-binding</keyword>
<keyword evidence="4" id="KW-0009">Actin-binding</keyword>
<proteinExistence type="predicted"/>
<dbReference type="AlphaFoldDB" id="A0AAV7Y950"/>
<name>A0AAV7Y950_9EUKA</name>
<dbReference type="GO" id="GO:0051015">
    <property type="term" value="F:actin filament binding"/>
    <property type="evidence" value="ECO:0007669"/>
    <property type="project" value="InterPro"/>
</dbReference>
<dbReference type="EMBL" id="JAOAOG010000075">
    <property type="protein sequence ID" value="KAJ6250516.1"/>
    <property type="molecule type" value="Genomic_DNA"/>
</dbReference>
<evidence type="ECO:0000313" key="9">
    <source>
        <dbReference type="Proteomes" id="UP001146793"/>
    </source>
</evidence>
<keyword evidence="3" id="KW-0106">Calcium</keyword>
<evidence type="ECO:0000259" key="5">
    <source>
        <dbReference type="PROSITE" id="PS50021"/>
    </source>
</evidence>
<dbReference type="InterPro" id="IPR001589">
    <property type="entry name" value="Actinin_actin-bd_CS"/>
</dbReference>
<dbReference type="GO" id="GO:0051017">
    <property type="term" value="P:actin filament bundle assembly"/>
    <property type="evidence" value="ECO:0007669"/>
    <property type="project" value="InterPro"/>
</dbReference>
<feature type="domain" description="EF-hand" evidence="6">
    <location>
        <begin position="17"/>
        <end position="52"/>
    </location>
</feature>
<dbReference type="PROSITE" id="PS50222">
    <property type="entry name" value="EF_HAND_2"/>
    <property type="match status" value="2"/>
</dbReference>
<dbReference type="GO" id="GO:0005737">
    <property type="term" value="C:cytoplasm"/>
    <property type="evidence" value="ECO:0007669"/>
    <property type="project" value="UniProtKB-ARBA"/>
</dbReference>
<dbReference type="Proteomes" id="UP001146793">
    <property type="component" value="Unassembled WGS sequence"/>
</dbReference>
<dbReference type="Gene3D" id="1.10.418.10">
    <property type="entry name" value="Calponin-like domain"/>
    <property type="match status" value="4"/>
</dbReference>
<feature type="domain" description="Calponin-homology (CH)" evidence="5">
    <location>
        <begin position="266"/>
        <end position="369"/>
    </location>
</feature>
<dbReference type="SMART" id="SM00033">
    <property type="entry name" value="CH"/>
    <property type="match status" value="4"/>
</dbReference>
<dbReference type="CDD" id="cd21220">
    <property type="entry name" value="CH_PLS_FIM_rpt4"/>
    <property type="match status" value="1"/>
</dbReference>
<dbReference type="FunFam" id="1.10.238.10:FF:000263">
    <property type="entry name" value="plastin-1 isoform X2"/>
    <property type="match status" value="1"/>
</dbReference>
<dbReference type="GO" id="GO:0005884">
    <property type="term" value="C:actin filament"/>
    <property type="evidence" value="ECO:0007669"/>
    <property type="project" value="TreeGrafter"/>
</dbReference>
<keyword evidence="2" id="KW-0677">Repeat</keyword>
<evidence type="ECO:0000313" key="8">
    <source>
        <dbReference type="EMBL" id="KAJ6250516.1"/>
    </source>
</evidence>
<evidence type="ECO:0000256" key="2">
    <source>
        <dbReference type="ARBA" id="ARBA00022737"/>
    </source>
</evidence>
<dbReference type="FunFam" id="1.10.418.10:FF:000010">
    <property type="entry name" value="Plastin-3 isoform 1"/>
    <property type="match status" value="1"/>
</dbReference>
<accession>A0AAV7Y950</accession>
<dbReference type="FunFam" id="1.10.418.10:FF:000016">
    <property type="entry name" value="Probable fimbrin"/>
    <property type="match status" value="1"/>
</dbReference>
<dbReference type="InterPro" id="IPR002048">
    <property type="entry name" value="EF_hand_dom"/>
</dbReference>
<dbReference type="PANTHER" id="PTHR19961">
    <property type="entry name" value="FIMBRIN/PLASTIN"/>
    <property type="match status" value="1"/>
</dbReference>
<feature type="domain" description="EF-hand" evidence="6">
    <location>
        <begin position="53"/>
        <end position="88"/>
    </location>
</feature>
<feature type="domain" description="Calponin-homology (CH)" evidence="5">
    <location>
        <begin position="386"/>
        <end position="497"/>
    </location>
</feature>
<dbReference type="FunFam" id="1.10.418.10:FF:000042">
    <property type="entry name" value="Fimbrin, putative"/>
    <property type="match status" value="1"/>
</dbReference>
<organism evidence="7 9">
    <name type="scientific">Anaeramoeba flamelloides</name>
    <dbReference type="NCBI Taxonomy" id="1746091"/>
    <lineage>
        <taxon>Eukaryota</taxon>
        <taxon>Metamonada</taxon>
        <taxon>Anaeramoebidae</taxon>
        <taxon>Anaeramoeba</taxon>
    </lineage>
</organism>
<dbReference type="EMBL" id="JANTQA010000070">
    <property type="protein sequence ID" value="KAJ3425119.1"/>
    <property type="molecule type" value="Genomic_DNA"/>
</dbReference>
<dbReference type="Gene3D" id="1.10.238.10">
    <property type="entry name" value="EF-hand"/>
    <property type="match status" value="1"/>
</dbReference>
<dbReference type="Pfam" id="PF00307">
    <property type="entry name" value="CH"/>
    <property type="match status" value="4"/>
</dbReference>
<dbReference type="PROSITE" id="PS00018">
    <property type="entry name" value="EF_HAND_1"/>
    <property type="match status" value="2"/>
</dbReference>
<dbReference type="SMART" id="SM00054">
    <property type="entry name" value="EFh"/>
    <property type="match status" value="2"/>
</dbReference>
<reference evidence="8" key="1">
    <citation type="submission" date="2022-08" db="EMBL/GenBank/DDBJ databases">
        <title>Novel sulfate-reducing endosymbionts in the free-living metamonad Anaeramoeba.</title>
        <authorList>
            <person name="Jerlstrom-Hultqvist J."/>
            <person name="Cepicka I."/>
            <person name="Gallot-Lavallee L."/>
            <person name="Salas-Leiva D."/>
            <person name="Curtis B.A."/>
            <person name="Zahonova K."/>
            <person name="Pipaliya S."/>
            <person name="Dacks J."/>
            <person name="Roger A.J."/>
        </authorList>
    </citation>
    <scope>NUCLEOTIDE SEQUENCE</scope>
    <source>
        <strain evidence="8">Schooner1</strain>
    </source>
</reference>
<dbReference type="CDD" id="cd00051">
    <property type="entry name" value="EFh"/>
    <property type="match status" value="1"/>
</dbReference>
<sequence length="618" mass="70042">MTDFYQMAKEFPQFKREEIDEFIEQFNSFDLDRSGSIDEDELIKVMKQLGEKMPAFKIRMMIKEVDLDGNGEIEFNEFLQLITNIRSGKTDQQKGFARVYNKQSSVIKLKGATDSSTHSFADDEKESFVNFINSTLYNDPIVKNRLPINPENMDIFEELKDGIILCKMINDAIPGTIDERVINTKKLNKFTKVENQNLAINSAKAIGCNVVNIGQSDIEEAKVHLLLGLLWQIIRIGLLRRISITECPELYKLLEDGETLEDLLKLSPDQILLRWLNYHLKNAGSNRRAKNYTTDIMDSEIYTTVLNQIAPDECSLSPMNTQDKGKRAELMLQEAEKIECRKFVSPSDVIRGNPKLNLAFVANMFNTRNGLGEIEIKEMPVIEEEDREARTFATWLNSIGCEPFVTRFYLNLRDGLILLQAFDHITKSNPNCNVSVNWNKVAKNPRNKFQALGNCNYVIELGKQLGFSLVGIGGSDINEGHKMLTLALVWQMVRYHVTNVLFKLSKTGRALSDSELVDLVNQKVYEAGKENSISSLSDPNLANSFFIADLCDSIRPGCINYDLLVSTNNEEELIKNANYVISCGRKIGAVIFCLPEDIVEVKPKMMLTIFAALLVLTC</sequence>
<dbReference type="Proteomes" id="UP001150062">
    <property type="component" value="Unassembled WGS sequence"/>
</dbReference>
<dbReference type="GO" id="GO:0005509">
    <property type="term" value="F:calcium ion binding"/>
    <property type="evidence" value="ECO:0007669"/>
    <property type="project" value="InterPro"/>
</dbReference>
<comment type="caution">
    <text evidence="7">The sequence shown here is derived from an EMBL/GenBank/DDBJ whole genome shotgun (WGS) entry which is preliminary data.</text>
</comment>
<dbReference type="GO" id="GO:0051639">
    <property type="term" value="P:actin filament network formation"/>
    <property type="evidence" value="ECO:0007669"/>
    <property type="project" value="TreeGrafter"/>
</dbReference>
<evidence type="ECO:0000256" key="3">
    <source>
        <dbReference type="ARBA" id="ARBA00022837"/>
    </source>
</evidence>
<evidence type="ECO:0000256" key="1">
    <source>
        <dbReference type="ARBA" id="ARBA00022723"/>
    </source>
</evidence>
<feature type="domain" description="Calponin-homology (CH)" evidence="5">
    <location>
        <begin position="122"/>
        <end position="238"/>
    </location>
</feature>
<reference evidence="7" key="2">
    <citation type="submission" date="2022-08" db="EMBL/GenBank/DDBJ databases">
        <title>Novel sulphate-reducing endosymbionts in the free-living metamonad Anaeramoeba.</title>
        <authorList>
            <person name="Jerlstrom-Hultqvist J."/>
            <person name="Cepicka I."/>
            <person name="Gallot-Lavallee L."/>
            <person name="Salas-Leiva D."/>
            <person name="Curtis B.A."/>
            <person name="Zahonova K."/>
            <person name="Pipaliya S."/>
            <person name="Dacks J."/>
            <person name="Roger A.J."/>
        </authorList>
    </citation>
    <scope>NUCLEOTIDE SEQUENCE</scope>
    <source>
        <strain evidence="7">Busselton2</strain>
    </source>
</reference>
<gene>
    <name evidence="7" type="ORF">M0812_27553</name>
    <name evidence="8" type="ORF">M0813_16002</name>
</gene>
<dbReference type="InterPro" id="IPR018247">
    <property type="entry name" value="EF_Hand_1_Ca_BS"/>
</dbReference>